<dbReference type="EMBL" id="HF935907">
    <property type="protein sequence ID" value="CCX32778.1"/>
    <property type="molecule type" value="Genomic_DNA"/>
</dbReference>
<dbReference type="Proteomes" id="UP000018144">
    <property type="component" value="Unassembled WGS sequence"/>
</dbReference>
<feature type="transmembrane region" description="Helical" evidence="7">
    <location>
        <begin position="149"/>
        <end position="166"/>
    </location>
</feature>
<sequence length="564" mass="61041">MPKGPPPPNRLAPPQRRRSSYHYQTFANIVPPSSRGRPPLSAKNSNLSPPRAGLASGSSSFRSENGGRSNNTPIPKRQLAILAIISLAEQTALNSISPYLPEMAATFPEVDVMKVGLYVGVIASSFAAAQFTTNVFWGRLSDRIGRKPVILMGTFLTAICFIAFGFCRTLKQAIVVQVLMGLVNANAGVVSTVLGEITDKSNQTSAFSWIPIVYGVGGITGPILGGLLVNISPNPNGPLSSMFHKYPYLLPNLIASLLLLADLVLSLFMLDESLAEAQDLPPLGSRVKCLFSWLWQFMAAYRPSYLRSRDDDEAGEEDSQATLAESCPALFPDHMEEVSYQEILVPQIILLLITYTLFNLSNIAFNSLYPIYTSAPRPAGRELTPKEIGLSLSFAGAVAIAFQAFMFNYLHEKFGNVWSYRFAFVGFLISFLGMPLVGIKASTTRPWMYAELSFMLLVKSAAAVGGLTCAMLLLTNASPKASTLGTLNGLAQTLSAGGRAVGPFVSGALFTAGFKKPRGEWLPWGVFAGIALLGLVMSFFLRQSELEHEDSEETEPLVSERRGG</sequence>
<feature type="transmembrane region" description="Helical" evidence="7">
    <location>
        <begin position="521"/>
        <end position="541"/>
    </location>
</feature>
<evidence type="ECO:0000259" key="8">
    <source>
        <dbReference type="PROSITE" id="PS50850"/>
    </source>
</evidence>
<dbReference type="AlphaFoldDB" id="U4LLI7"/>
<gene>
    <name evidence="9" type="ORF">PCON_13629</name>
</gene>
<reference evidence="9 10" key="1">
    <citation type="journal article" date="2013" name="PLoS Genet.">
        <title>The genome and development-dependent transcriptomes of Pyronema confluens: a window into fungal evolution.</title>
        <authorList>
            <person name="Traeger S."/>
            <person name="Altegoer F."/>
            <person name="Freitag M."/>
            <person name="Gabaldon T."/>
            <person name="Kempken F."/>
            <person name="Kumar A."/>
            <person name="Marcet-Houben M."/>
            <person name="Poggeler S."/>
            <person name="Stajich J.E."/>
            <person name="Nowrousian M."/>
        </authorList>
    </citation>
    <scope>NUCLEOTIDE SEQUENCE [LARGE SCALE GENOMIC DNA]</scope>
    <source>
        <strain evidence="10">CBS 100304</strain>
        <tissue evidence="9">Vegetative mycelium</tissue>
    </source>
</reference>
<comment type="subcellular location">
    <subcellularLocation>
        <location evidence="1">Membrane</location>
        <topology evidence="1">Multi-pass membrane protein</topology>
    </subcellularLocation>
</comment>
<feature type="transmembrane region" description="Helical" evidence="7">
    <location>
        <begin position="172"/>
        <end position="194"/>
    </location>
</feature>
<keyword evidence="10" id="KW-1185">Reference proteome</keyword>
<keyword evidence="4 7" id="KW-1133">Transmembrane helix</keyword>
<name>U4LLI7_PYROM</name>
<feature type="transmembrane region" description="Helical" evidence="7">
    <location>
        <begin position="422"/>
        <end position="442"/>
    </location>
</feature>
<dbReference type="GO" id="GO:0016020">
    <property type="term" value="C:membrane"/>
    <property type="evidence" value="ECO:0007669"/>
    <property type="project" value="UniProtKB-SubCell"/>
</dbReference>
<feature type="transmembrane region" description="Helical" evidence="7">
    <location>
        <begin position="348"/>
        <end position="368"/>
    </location>
</feature>
<dbReference type="PRINTS" id="PR01035">
    <property type="entry name" value="TCRTETA"/>
</dbReference>
<feature type="transmembrane region" description="Helical" evidence="7">
    <location>
        <begin position="454"/>
        <end position="475"/>
    </location>
</feature>
<dbReference type="Pfam" id="PF07690">
    <property type="entry name" value="MFS_1"/>
    <property type="match status" value="1"/>
</dbReference>
<organism evidence="9 10">
    <name type="scientific">Pyronema omphalodes (strain CBS 100304)</name>
    <name type="common">Pyronema confluens</name>
    <dbReference type="NCBI Taxonomy" id="1076935"/>
    <lineage>
        <taxon>Eukaryota</taxon>
        <taxon>Fungi</taxon>
        <taxon>Dikarya</taxon>
        <taxon>Ascomycota</taxon>
        <taxon>Pezizomycotina</taxon>
        <taxon>Pezizomycetes</taxon>
        <taxon>Pezizales</taxon>
        <taxon>Pyronemataceae</taxon>
        <taxon>Pyronema</taxon>
    </lineage>
</organism>
<evidence type="ECO:0000256" key="1">
    <source>
        <dbReference type="ARBA" id="ARBA00004141"/>
    </source>
</evidence>
<evidence type="ECO:0000256" key="2">
    <source>
        <dbReference type="ARBA" id="ARBA00022448"/>
    </source>
</evidence>
<dbReference type="InterPro" id="IPR011701">
    <property type="entry name" value="MFS"/>
</dbReference>
<keyword evidence="3 7" id="KW-0812">Transmembrane</keyword>
<accession>U4LLI7</accession>
<feature type="region of interest" description="Disordered" evidence="6">
    <location>
        <begin position="27"/>
        <end position="73"/>
    </location>
</feature>
<evidence type="ECO:0000256" key="4">
    <source>
        <dbReference type="ARBA" id="ARBA00022989"/>
    </source>
</evidence>
<feature type="compositionally biased region" description="Polar residues" evidence="6">
    <location>
        <begin position="56"/>
        <end position="73"/>
    </location>
</feature>
<keyword evidence="2" id="KW-0813">Transport</keyword>
<feature type="transmembrane region" description="Helical" evidence="7">
    <location>
        <begin position="249"/>
        <end position="270"/>
    </location>
</feature>
<dbReference type="InterPro" id="IPR036259">
    <property type="entry name" value="MFS_trans_sf"/>
</dbReference>
<evidence type="ECO:0000256" key="3">
    <source>
        <dbReference type="ARBA" id="ARBA00022692"/>
    </source>
</evidence>
<protein>
    <submittedName>
        <fullName evidence="9">Similar to Uncharacterized membrane protein YCR023C acc. no. P25351</fullName>
    </submittedName>
</protein>
<keyword evidence="5 7" id="KW-0472">Membrane</keyword>
<dbReference type="PANTHER" id="PTHR23504">
    <property type="entry name" value="MAJOR FACILITATOR SUPERFAMILY DOMAIN-CONTAINING PROTEIN 10"/>
    <property type="match status" value="1"/>
</dbReference>
<feature type="transmembrane region" description="Helical" evidence="7">
    <location>
        <begin position="388"/>
        <end position="410"/>
    </location>
</feature>
<dbReference type="PANTHER" id="PTHR23504:SF39">
    <property type="entry name" value="TRANSPORTER, PUTATIVE (AFU_ORTHOLOGUE AFUA_6G03860)-RELATED"/>
    <property type="match status" value="1"/>
</dbReference>
<dbReference type="GO" id="GO:0022857">
    <property type="term" value="F:transmembrane transporter activity"/>
    <property type="evidence" value="ECO:0007669"/>
    <property type="project" value="InterPro"/>
</dbReference>
<evidence type="ECO:0000256" key="7">
    <source>
        <dbReference type="SAM" id="Phobius"/>
    </source>
</evidence>
<evidence type="ECO:0000313" key="9">
    <source>
        <dbReference type="EMBL" id="CCX32778.1"/>
    </source>
</evidence>
<evidence type="ECO:0000256" key="5">
    <source>
        <dbReference type="ARBA" id="ARBA00023136"/>
    </source>
</evidence>
<feature type="transmembrane region" description="Helical" evidence="7">
    <location>
        <begin position="117"/>
        <end position="137"/>
    </location>
</feature>
<dbReference type="SUPFAM" id="SSF103473">
    <property type="entry name" value="MFS general substrate transporter"/>
    <property type="match status" value="1"/>
</dbReference>
<dbReference type="OrthoDB" id="10262656at2759"/>
<dbReference type="InterPro" id="IPR001958">
    <property type="entry name" value="Tet-R_TetA/multi-R_MdtG-like"/>
</dbReference>
<dbReference type="InterPro" id="IPR020846">
    <property type="entry name" value="MFS_dom"/>
</dbReference>
<feature type="domain" description="Major facilitator superfamily (MFS) profile" evidence="8">
    <location>
        <begin position="78"/>
        <end position="546"/>
    </location>
</feature>
<evidence type="ECO:0000313" key="10">
    <source>
        <dbReference type="Proteomes" id="UP000018144"/>
    </source>
</evidence>
<dbReference type="PROSITE" id="PS50850">
    <property type="entry name" value="MFS"/>
    <property type="match status" value="1"/>
</dbReference>
<dbReference type="CDD" id="cd17330">
    <property type="entry name" value="MFS_SLC46_TetA_like"/>
    <property type="match status" value="1"/>
</dbReference>
<feature type="transmembrane region" description="Helical" evidence="7">
    <location>
        <begin position="206"/>
        <end position="229"/>
    </location>
</feature>
<evidence type="ECO:0000256" key="6">
    <source>
        <dbReference type="SAM" id="MobiDB-lite"/>
    </source>
</evidence>
<proteinExistence type="predicted"/>
<dbReference type="Gene3D" id="1.20.1250.20">
    <property type="entry name" value="MFS general substrate transporter like domains"/>
    <property type="match status" value="1"/>
</dbReference>
<dbReference type="OMA" id="FTWLWQF"/>
<dbReference type="eggNOG" id="KOG2615">
    <property type="taxonomic scope" value="Eukaryota"/>
</dbReference>